<dbReference type="InterPro" id="IPR008894">
    <property type="entry name" value="QdtA_cupin_dom"/>
</dbReference>
<evidence type="ECO:0000259" key="1">
    <source>
        <dbReference type="Pfam" id="PF05523"/>
    </source>
</evidence>
<reference evidence="2 3" key="1">
    <citation type="submission" date="2017-02" db="EMBL/GenBank/DDBJ databases">
        <title>Paraburkholderia sophoroidis sp. nov. and Paraburkholderia steynii sp. nov. rhizobial symbionts of the fynbos legume Hypocalyptus sophoroides.</title>
        <authorList>
            <person name="Steenkamp E.T."/>
            <person name="Beukes C.W."/>
            <person name="Van Zyl E."/>
            <person name="Avontuur J."/>
            <person name="Chan W.Y."/>
            <person name="Hassen A."/>
            <person name="Palmer M."/>
            <person name="Mthombeni L."/>
            <person name="Phalane F."/>
            <person name="Sereme K."/>
            <person name="Venter S.N."/>
        </authorList>
    </citation>
    <scope>NUCLEOTIDE SEQUENCE [LARGE SCALE GENOMIC DNA]</scope>
    <source>
        <strain evidence="2 3">HC1.1ba</strain>
    </source>
</reference>
<dbReference type="EMBL" id="MWML01000011">
    <property type="protein sequence ID" value="TCG09504.1"/>
    <property type="molecule type" value="Genomic_DNA"/>
</dbReference>
<dbReference type="InterPro" id="IPR014710">
    <property type="entry name" value="RmlC-like_jellyroll"/>
</dbReference>
<name>A0A4R0XGQ5_9BURK</name>
<accession>A0A4R0XGQ5</accession>
<protein>
    <recommendedName>
        <fullName evidence="1">Sugar 3,4-ketoisomerase QdtA cupin domain-containing protein</fullName>
    </recommendedName>
</protein>
<organism evidence="2 3">
    <name type="scientific">Paraburkholderia steynii</name>
    <dbReference type="NCBI Taxonomy" id="1245441"/>
    <lineage>
        <taxon>Bacteria</taxon>
        <taxon>Pseudomonadati</taxon>
        <taxon>Pseudomonadota</taxon>
        <taxon>Betaproteobacteria</taxon>
        <taxon>Burkholderiales</taxon>
        <taxon>Burkholderiaceae</taxon>
        <taxon>Paraburkholderia</taxon>
    </lineage>
</organism>
<sequence length="137" mass="15586">MSVNNCQLLEFPRILDPRGSLTPIEGGTQVPFDIQRVYYIYDVPAGASRAGHSHRELQQVLVAISGSFDVHVDDGRERKVFHMNRPYLGLYVPKMIWREIDNFSAGSVCVSLASAHYEESDYYRNYDDFLQAVRGLA</sequence>
<dbReference type="Proteomes" id="UP000294200">
    <property type="component" value="Unassembled WGS sequence"/>
</dbReference>
<dbReference type="Pfam" id="PF05523">
    <property type="entry name" value="FdtA"/>
    <property type="match status" value="1"/>
</dbReference>
<dbReference type="InterPro" id="IPR011051">
    <property type="entry name" value="RmlC_Cupin_sf"/>
</dbReference>
<keyword evidence="3" id="KW-1185">Reference proteome</keyword>
<dbReference type="AlphaFoldDB" id="A0A4R0XGQ5"/>
<evidence type="ECO:0000313" key="3">
    <source>
        <dbReference type="Proteomes" id="UP000294200"/>
    </source>
</evidence>
<gene>
    <name evidence="2" type="ORF">BZM27_05340</name>
</gene>
<dbReference type="SUPFAM" id="SSF51182">
    <property type="entry name" value="RmlC-like cupins"/>
    <property type="match status" value="1"/>
</dbReference>
<evidence type="ECO:0000313" key="2">
    <source>
        <dbReference type="EMBL" id="TCG09504.1"/>
    </source>
</evidence>
<dbReference type="Gene3D" id="2.60.120.10">
    <property type="entry name" value="Jelly Rolls"/>
    <property type="match status" value="1"/>
</dbReference>
<feature type="domain" description="Sugar 3,4-ketoisomerase QdtA cupin" evidence="1">
    <location>
        <begin position="5"/>
        <end position="133"/>
    </location>
</feature>
<proteinExistence type="predicted"/>
<comment type="caution">
    <text evidence="2">The sequence shown here is derived from an EMBL/GenBank/DDBJ whole genome shotgun (WGS) entry which is preliminary data.</text>
</comment>
<dbReference type="CDD" id="cd20292">
    <property type="entry name" value="cupin_QdtA-like"/>
    <property type="match status" value="1"/>
</dbReference>